<dbReference type="GO" id="GO:0005829">
    <property type="term" value="C:cytosol"/>
    <property type="evidence" value="ECO:0007669"/>
    <property type="project" value="TreeGrafter"/>
</dbReference>
<accession>A0A7K7WSX7</accession>
<dbReference type="OrthoDB" id="47007at2759"/>
<gene>
    <name evidence="3" type="primary">Rdh8_1</name>
    <name evidence="3" type="ORF">NOTJUL_R05375</name>
</gene>
<dbReference type="PANTHER" id="PTHR43391">
    <property type="entry name" value="RETINOL DEHYDROGENASE-RELATED"/>
    <property type="match status" value="1"/>
</dbReference>
<evidence type="ECO:0000313" key="3">
    <source>
        <dbReference type="EMBL" id="NXA56407.1"/>
    </source>
</evidence>
<dbReference type="GO" id="GO:0042572">
    <property type="term" value="P:retinol metabolic process"/>
    <property type="evidence" value="ECO:0007669"/>
    <property type="project" value="TreeGrafter"/>
</dbReference>
<dbReference type="InterPro" id="IPR002347">
    <property type="entry name" value="SDR_fam"/>
</dbReference>
<dbReference type="Proteomes" id="UP000531559">
    <property type="component" value="Unassembled WGS sequence"/>
</dbReference>
<dbReference type="GO" id="GO:0004745">
    <property type="term" value="F:all-trans-retinol dehydrogenase (NAD+) activity"/>
    <property type="evidence" value="ECO:0007669"/>
    <property type="project" value="TreeGrafter"/>
</dbReference>
<evidence type="ECO:0000313" key="4">
    <source>
        <dbReference type="Proteomes" id="UP000531559"/>
    </source>
</evidence>
<dbReference type="SUPFAM" id="SSF51735">
    <property type="entry name" value="NAD(P)-binding Rossmann-fold domains"/>
    <property type="match status" value="1"/>
</dbReference>
<proteinExistence type="inferred from homology"/>
<dbReference type="AlphaFoldDB" id="A0A7K7WSX7"/>
<evidence type="ECO:0000256" key="2">
    <source>
        <dbReference type="ARBA" id="ARBA00023002"/>
    </source>
</evidence>
<keyword evidence="2" id="KW-0560">Oxidoreductase</keyword>
<reference evidence="3 4" key="1">
    <citation type="submission" date="2019-09" db="EMBL/GenBank/DDBJ databases">
        <title>Bird 10,000 Genomes (B10K) Project - Family phase.</title>
        <authorList>
            <person name="Zhang G."/>
        </authorList>
    </citation>
    <scope>NUCLEOTIDE SEQUENCE [LARGE SCALE GENOMIC DNA]</scope>
    <source>
        <strain evidence="3">B10K-MSB-01</strain>
    </source>
</reference>
<evidence type="ECO:0000256" key="1">
    <source>
        <dbReference type="ARBA" id="ARBA00006484"/>
    </source>
</evidence>
<protein>
    <submittedName>
        <fullName evidence="3">RDH8 dehydrogenase</fullName>
    </submittedName>
</protein>
<dbReference type="PANTHER" id="PTHR43391:SF8">
    <property type="entry name" value="RETINOL DEHYDROGENASE 8"/>
    <property type="match status" value="1"/>
</dbReference>
<comment type="similarity">
    <text evidence="1">Belongs to the short-chain dehydrogenases/reductases (SDR) family.</text>
</comment>
<dbReference type="Gene3D" id="3.40.50.720">
    <property type="entry name" value="NAD(P)-binding Rossmann-like Domain"/>
    <property type="match status" value="1"/>
</dbReference>
<keyword evidence="4" id="KW-1185">Reference proteome</keyword>
<feature type="non-terminal residue" evidence="3">
    <location>
        <position position="1"/>
    </location>
</feature>
<feature type="non-terminal residue" evidence="3">
    <location>
        <position position="219"/>
    </location>
</feature>
<name>A0A7K7WSX7_9AVES</name>
<sequence length="219" mass="23952">MQRLFDTNVFGAARVIQAVLPGMKRRRRGHIVVISSVMGLQGEGAGGRALGLLGVPPPRPPRPRLIATAGIVFNDVYAASKFAVEGLCESLAVQLLQFNIYISMVEPGPVKTDFELKLMEEVARDEFAGADADTVRYFREVYVPAARDIFATLGQSPEEVAEVVARVVASPRPAFRTQTNALYTPLVALKYADPTGELSVRSLHRMLFRHGSLLRLSMA</sequence>
<dbReference type="EMBL" id="VZSV01000374">
    <property type="protein sequence ID" value="NXA56407.1"/>
    <property type="molecule type" value="Genomic_DNA"/>
</dbReference>
<organism evidence="3 4">
    <name type="scientific">Nothocercus julius</name>
    <dbReference type="NCBI Taxonomy" id="2585813"/>
    <lineage>
        <taxon>Eukaryota</taxon>
        <taxon>Metazoa</taxon>
        <taxon>Chordata</taxon>
        <taxon>Craniata</taxon>
        <taxon>Vertebrata</taxon>
        <taxon>Euteleostomi</taxon>
        <taxon>Archelosauria</taxon>
        <taxon>Archosauria</taxon>
        <taxon>Dinosauria</taxon>
        <taxon>Saurischia</taxon>
        <taxon>Theropoda</taxon>
        <taxon>Coelurosauria</taxon>
        <taxon>Aves</taxon>
        <taxon>Palaeognathae</taxon>
        <taxon>Tinamiformes</taxon>
        <taxon>Tinamidae</taxon>
        <taxon>Nothocercus</taxon>
    </lineage>
</organism>
<dbReference type="PRINTS" id="PR00081">
    <property type="entry name" value="GDHRDH"/>
</dbReference>
<dbReference type="InterPro" id="IPR036291">
    <property type="entry name" value="NAD(P)-bd_dom_sf"/>
</dbReference>
<comment type="caution">
    <text evidence="3">The sequence shown here is derived from an EMBL/GenBank/DDBJ whole genome shotgun (WGS) entry which is preliminary data.</text>
</comment>
<dbReference type="Pfam" id="PF00106">
    <property type="entry name" value="adh_short"/>
    <property type="match status" value="2"/>
</dbReference>